<gene>
    <name evidence="1" type="ORF">SAMN05444955_10610</name>
</gene>
<organism evidence="1 2">
    <name type="scientific">Lihuaxuella thermophila</name>
    <dbReference type="NCBI Taxonomy" id="1173111"/>
    <lineage>
        <taxon>Bacteria</taxon>
        <taxon>Bacillati</taxon>
        <taxon>Bacillota</taxon>
        <taxon>Bacilli</taxon>
        <taxon>Bacillales</taxon>
        <taxon>Thermoactinomycetaceae</taxon>
        <taxon>Lihuaxuella</taxon>
    </lineage>
</organism>
<evidence type="ECO:0000313" key="2">
    <source>
        <dbReference type="Proteomes" id="UP000199695"/>
    </source>
</evidence>
<dbReference type="Proteomes" id="UP000199695">
    <property type="component" value="Unassembled WGS sequence"/>
</dbReference>
<dbReference type="EMBL" id="FOCQ01000006">
    <property type="protein sequence ID" value="SEN11537.1"/>
    <property type="molecule type" value="Genomic_DNA"/>
</dbReference>
<name>A0A1H8DYB5_9BACL</name>
<dbReference type="AlphaFoldDB" id="A0A1H8DYB5"/>
<protein>
    <submittedName>
        <fullName evidence="1">Uncharacterized protein</fullName>
    </submittedName>
</protein>
<evidence type="ECO:0000313" key="1">
    <source>
        <dbReference type="EMBL" id="SEN11537.1"/>
    </source>
</evidence>
<dbReference type="STRING" id="1173111.SAMN05444955_10610"/>
<accession>A0A1H8DYB5</accession>
<dbReference type="RefSeq" id="WP_089967048.1">
    <property type="nucleotide sequence ID" value="NZ_FOCQ01000006.1"/>
</dbReference>
<reference evidence="1 2" key="1">
    <citation type="submission" date="2016-10" db="EMBL/GenBank/DDBJ databases">
        <authorList>
            <person name="de Groot N.N."/>
        </authorList>
    </citation>
    <scope>NUCLEOTIDE SEQUENCE [LARGE SCALE GENOMIC DNA]</scope>
    <source>
        <strain evidence="1 2">DSM 46701</strain>
    </source>
</reference>
<sequence length="98" mass="10967">MARCFCRRCIRRRLKRIRKRIRRRFRLRSCCCCTRHPPSEQKRDNTSAAITQTNSIDGSIAGLINIIIQTNTNTGDPTAFGAGSRNNAVSNTDVGVNG</sequence>
<keyword evidence="2" id="KW-1185">Reference proteome</keyword>
<proteinExistence type="predicted"/>